<sequence length="110" mass="12457">MNIAYAGSLDTFIGNVNRLIINPLILLLFALAVAYFLYGMLQFFTNQQSEEKKTAGKQHMIWGVIGMTIMMGVFFLMNLILSTFNLQGDIKPETGEVKLDDYNPTYPPRN</sequence>
<reference evidence="2 3" key="1">
    <citation type="journal article" date="2016" name="Nat. Commun.">
        <title>Thousands of microbial genomes shed light on interconnected biogeochemical processes in an aquifer system.</title>
        <authorList>
            <person name="Anantharaman K."/>
            <person name="Brown C.T."/>
            <person name="Hug L.A."/>
            <person name="Sharon I."/>
            <person name="Castelle C.J."/>
            <person name="Probst A.J."/>
            <person name="Thomas B.C."/>
            <person name="Singh A."/>
            <person name="Wilkins M.J."/>
            <person name="Karaoz U."/>
            <person name="Brodie E.L."/>
            <person name="Williams K.H."/>
            <person name="Hubbard S.S."/>
            <person name="Banfield J.F."/>
        </authorList>
    </citation>
    <scope>NUCLEOTIDE SEQUENCE [LARGE SCALE GENOMIC DNA]</scope>
</reference>
<proteinExistence type="predicted"/>
<dbReference type="AlphaFoldDB" id="A0A1F6XD44"/>
<name>A0A1F6XD44_9BACT</name>
<comment type="caution">
    <text evidence="2">The sequence shown here is derived from an EMBL/GenBank/DDBJ whole genome shotgun (WGS) entry which is preliminary data.</text>
</comment>
<keyword evidence="1" id="KW-1133">Transmembrane helix</keyword>
<evidence type="ECO:0000313" key="3">
    <source>
        <dbReference type="Proteomes" id="UP000179381"/>
    </source>
</evidence>
<evidence type="ECO:0000313" key="2">
    <source>
        <dbReference type="EMBL" id="OGI92189.1"/>
    </source>
</evidence>
<keyword evidence="1" id="KW-0472">Membrane</keyword>
<keyword evidence="1" id="KW-0812">Transmembrane</keyword>
<feature type="transmembrane region" description="Helical" evidence="1">
    <location>
        <begin position="20"/>
        <end position="41"/>
    </location>
</feature>
<dbReference type="EMBL" id="MFVH01000016">
    <property type="protein sequence ID" value="OGI92189.1"/>
    <property type="molecule type" value="Genomic_DNA"/>
</dbReference>
<gene>
    <name evidence="2" type="ORF">A2933_01305</name>
</gene>
<protein>
    <submittedName>
        <fullName evidence="2">Uncharacterized protein</fullName>
    </submittedName>
</protein>
<organism evidence="2 3">
    <name type="scientific">Candidatus Nomurabacteria bacterium RIFCSPLOWO2_01_FULL_46_18</name>
    <dbReference type="NCBI Taxonomy" id="1801783"/>
    <lineage>
        <taxon>Bacteria</taxon>
        <taxon>Candidatus Nomuraibacteriota</taxon>
    </lineage>
</organism>
<dbReference type="Proteomes" id="UP000179381">
    <property type="component" value="Unassembled WGS sequence"/>
</dbReference>
<feature type="transmembrane region" description="Helical" evidence="1">
    <location>
        <begin position="61"/>
        <end position="81"/>
    </location>
</feature>
<evidence type="ECO:0000256" key="1">
    <source>
        <dbReference type="SAM" id="Phobius"/>
    </source>
</evidence>
<accession>A0A1F6XD44</accession>